<dbReference type="WBParaSite" id="Hba_19166">
    <property type="protein sequence ID" value="Hba_19166"/>
    <property type="gene ID" value="Hba_19166"/>
</dbReference>
<name>A0A1I7XNR4_HETBA</name>
<dbReference type="AlphaFoldDB" id="A0A1I7XNR4"/>
<protein>
    <submittedName>
        <fullName evidence="3">RING-type domain-containing protein</fullName>
    </submittedName>
</protein>
<keyword evidence="2" id="KW-1185">Reference proteome</keyword>
<dbReference type="Proteomes" id="UP000095283">
    <property type="component" value="Unplaced"/>
</dbReference>
<reference evidence="3" key="1">
    <citation type="submission" date="2016-11" db="UniProtKB">
        <authorList>
            <consortium name="WormBaseParasite"/>
        </authorList>
    </citation>
    <scope>IDENTIFICATION</scope>
</reference>
<evidence type="ECO:0000256" key="1">
    <source>
        <dbReference type="SAM" id="MobiDB-lite"/>
    </source>
</evidence>
<sequence length="655" mass="74532">MQVKAQIAHFNTICSIGESRDFATVLKDRLAYEKKALIDSMNKLELDIANSAMDSTLEKQFEELFLKTLEKIKCEIISRSDVSVWCESLHIYYPDCPEVVPLEGFLSLDEALRKKFQVEHAGTTRNVSDSFNQLPIEKNNDSLPSPVQLDKPKMVNNLEKLVNSSLHMDFSNNSVFSDLPKNDCLSMTVPRLKVRLQRDSTGNCSGAKVLPMKGEEEIEVCENLIEKREAIISASECAYYYCNANVYKGPGVIHANENITSSEVVSAKNAYYNQIENSGVVERQKFRLEYKSKEGPIEKNKAQKGEIKKNEELRRLQDSKGKTLFNGKDPMDSHNETDKCAEPPFTTSKSTVPSTCDNSKSVDVISERDAASVSTINVDFGGCSCEVENIVEWKRTNEEQIITGQTVNDDLSEVMMDLDDDNDDDDDILCDHKGEEILNNILVEEAVLEGGVCKQTLVVNITEEDCIPSITETFKCKDVSVSLSFLRLQVNYTILYINRYDICMISAATTLLGKDGSRHRPLYDQLTTSPIRFDLIKEKLIFCKLVREPKQYEQKMLSLLCNLVPNRHRDRYNRTINMSFDQLKQCGRFRNRIGYQRKFTSQTMYSGRSTAPVSQLQLQPYIDRAFITAAQLCDRAKFHERYQKFKNDAAAYNQC</sequence>
<accession>A0A1I7XNR4</accession>
<evidence type="ECO:0000313" key="2">
    <source>
        <dbReference type="Proteomes" id="UP000095283"/>
    </source>
</evidence>
<organism evidence="2 3">
    <name type="scientific">Heterorhabditis bacteriophora</name>
    <name type="common">Entomopathogenic nematode worm</name>
    <dbReference type="NCBI Taxonomy" id="37862"/>
    <lineage>
        <taxon>Eukaryota</taxon>
        <taxon>Metazoa</taxon>
        <taxon>Ecdysozoa</taxon>
        <taxon>Nematoda</taxon>
        <taxon>Chromadorea</taxon>
        <taxon>Rhabditida</taxon>
        <taxon>Rhabditina</taxon>
        <taxon>Rhabditomorpha</taxon>
        <taxon>Strongyloidea</taxon>
        <taxon>Heterorhabditidae</taxon>
        <taxon>Heterorhabditis</taxon>
    </lineage>
</organism>
<proteinExistence type="predicted"/>
<evidence type="ECO:0000313" key="3">
    <source>
        <dbReference type="WBParaSite" id="Hba_19166"/>
    </source>
</evidence>
<feature type="compositionally biased region" description="Basic and acidic residues" evidence="1">
    <location>
        <begin position="329"/>
        <end position="341"/>
    </location>
</feature>
<feature type="region of interest" description="Disordered" evidence="1">
    <location>
        <begin position="321"/>
        <end position="352"/>
    </location>
</feature>